<gene>
    <name evidence="1" type="ORF">BUL40_14400</name>
</gene>
<evidence type="ECO:0000313" key="2">
    <source>
        <dbReference type="Proteomes" id="UP000191680"/>
    </source>
</evidence>
<comment type="caution">
    <text evidence="1">The sequence shown here is derived from an EMBL/GenBank/DDBJ whole genome shotgun (WGS) entry which is preliminary data.</text>
</comment>
<sequence length="304" mass="34659">MRLFLFLLVGLSCTAQEIDFEGYVQDVSTKEPIPYVNISFLNTLVGTSTDEDGAFSITIPKELLSKKVHISSLGYQDTVLLGKTVYQNKKVELTETTMKLDEVILSGNFGDSKTYNPVSSYAIKSGFDASSTPWILALYFPNIGAAKKYLESVTVFFRERQEFTRDRAKFRLRFFSVDPVTKTPKEDLLRKSILLEAVKGKDYTTINISDLKLKMPTEGVFVGLEWLFIPYNWYKKDEKDNLTNKPRIEDRFAPTFGGVYSKNSNFKLYVYGMGEWRPFTVQSKGNNQSLIPALSLKVNQKLKK</sequence>
<organism evidence="1 2">
    <name type="scientific">Croceivirga radicis</name>
    <dbReference type="NCBI Taxonomy" id="1929488"/>
    <lineage>
        <taxon>Bacteria</taxon>
        <taxon>Pseudomonadati</taxon>
        <taxon>Bacteroidota</taxon>
        <taxon>Flavobacteriia</taxon>
        <taxon>Flavobacteriales</taxon>
        <taxon>Flavobacteriaceae</taxon>
        <taxon>Croceivirga</taxon>
    </lineage>
</organism>
<evidence type="ECO:0000313" key="1">
    <source>
        <dbReference type="EMBL" id="OQD41784.1"/>
    </source>
</evidence>
<dbReference type="InterPro" id="IPR008969">
    <property type="entry name" value="CarboxyPept-like_regulatory"/>
</dbReference>
<dbReference type="Gene3D" id="2.60.40.1120">
    <property type="entry name" value="Carboxypeptidase-like, regulatory domain"/>
    <property type="match status" value="1"/>
</dbReference>
<dbReference type="Proteomes" id="UP000191680">
    <property type="component" value="Unassembled WGS sequence"/>
</dbReference>
<keyword evidence="2" id="KW-1185">Reference proteome</keyword>
<dbReference type="SUPFAM" id="SSF49464">
    <property type="entry name" value="Carboxypeptidase regulatory domain-like"/>
    <property type="match status" value="1"/>
</dbReference>
<dbReference type="Pfam" id="PF13715">
    <property type="entry name" value="CarbopepD_reg_2"/>
    <property type="match status" value="1"/>
</dbReference>
<evidence type="ECO:0008006" key="3">
    <source>
        <dbReference type="Google" id="ProtNLM"/>
    </source>
</evidence>
<dbReference type="AlphaFoldDB" id="A0A1V6LNK6"/>
<proteinExistence type="predicted"/>
<reference evidence="1 2" key="1">
    <citation type="submission" date="2016-12" db="EMBL/GenBank/DDBJ databases">
        <authorList>
            <person name="Song W.-J."/>
            <person name="Kurnit D.M."/>
        </authorList>
    </citation>
    <scope>NUCLEOTIDE SEQUENCE [LARGE SCALE GENOMIC DNA]</scope>
    <source>
        <strain evidence="1 2">HSG9</strain>
    </source>
</reference>
<accession>A0A1V6LNK6</accession>
<protein>
    <recommendedName>
        <fullName evidence="3">Carboxypeptidase-like regulatory domain-containing protein</fullName>
    </recommendedName>
</protein>
<dbReference type="OrthoDB" id="914976at2"/>
<name>A0A1V6LNK6_9FLAO</name>
<dbReference type="EMBL" id="MTBC01000011">
    <property type="protein sequence ID" value="OQD41784.1"/>
    <property type="molecule type" value="Genomic_DNA"/>
</dbReference>
<dbReference type="RefSeq" id="WP_080319823.1">
    <property type="nucleotide sequence ID" value="NZ_MTBC01000011.1"/>
</dbReference>